<dbReference type="GO" id="GO:0051315">
    <property type="term" value="P:attachment of mitotic spindle microtubules to kinetochore"/>
    <property type="evidence" value="ECO:0007669"/>
    <property type="project" value="InterPro"/>
</dbReference>
<keyword evidence="11" id="KW-0137">Centromere</keyword>
<dbReference type="EMBL" id="SPRX01000053">
    <property type="protein sequence ID" value="TIC63146.1"/>
    <property type="molecule type" value="Genomic_DNA"/>
</dbReference>
<comment type="subcellular location">
    <subcellularLocation>
        <location evidence="2">Chromosome</location>
        <location evidence="2">Centromere</location>
        <location evidence="2">Kinetochore</location>
    </subcellularLocation>
    <subcellularLocation>
        <location evidence="1">Nucleus</location>
    </subcellularLocation>
</comment>
<evidence type="ECO:0000256" key="7">
    <source>
        <dbReference type="ARBA" id="ARBA00022838"/>
    </source>
</evidence>
<proteinExistence type="inferred from homology"/>
<dbReference type="AlphaFoldDB" id="A0A4T0TDF6"/>
<dbReference type="Proteomes" id="UP000310685">
    <property type="component" value="Unassembled WGS sequence"/>
</dbReference>
<comment type="similarity">
    <text evidence="3">Belongs to the NDC80/HEC1 family.</text>
</comment>
<gene>
    <name evidence="18" type="ORF">E3Q01_03520</name>
    <name evidence="17" type="ORF">E3Q22_03713</name>
</gene>
<evidence type="ECO:0000256" key="4">
    <source>
        <dbReference type="ARBA" id="ARBA00022454"/>
    </source>
</evidence>
<dbReference type="PANTHER" id="PTHR10643:SF2">
    <property type="entry name" value="KINETOCHORE PROTEIN NDC80 HOMOLOG"/>
    <property type="match status" value="1"/>
</dbReference>
<comment type="caution">
    <text evidence="18">The sequence shown here is derived from an EMBL/GenBank/DDBJ whole genome shotgun (WGS) entry which is preliminary data.</text>
</comment>
<dbReference type="Pfam" id="PF03801">
    <property type="entry name" value="Ndc80_HEC"/>
    <property type="match status" value="1"/>
</dbReference>
<feature type="region of interest" description="Disordered" evidence="13">
    <location>
        <begin position="1"/>
        <end position="123"/>
    </location>
</feature>
<reference evidence="19 20" key="1">
    <citation type="submission" date="2019-03" db="EMBL/GenBank/DDBJ databases">
        <title>Sequencing 25 genomes of Wallemia mellicola.</title>
        <authorList>
            <person name="Gostincar C."/>
        </authorList>
    </citation>
    <scope>NUCLEOTIDE SEQUENCE [LARGE SCALE GENOMIC DNA]</scope>
    <source>
        <strain evidence="17 19">EXF-6152</strain>
        <strain evidence="18 20">EXF-757</strain>
    </source>
</reference>
<evidence type="ECO:0000313" key="20">
    <source>
        <dbReference type="Proteomes" id="UP000310708"/>
    </source>
</evidence>
<feature type="region of interest" description="Disordered" evidence="13">
    <location>
        <begin position="729"/>
        <end position="781"/>
    </location>
</feature>
<dbReference type="InterPro" id="IPR038273">
    <property type="entry name" value="Ndc80_sf"/>
</dbReference>
<evidence type="ECO:0000256" key="6">
    <source>
        <dbReference type="ARBA" id="ARBA00022776"/>
    </source>
</evidence>
<keyword evidence="10" id="KW-0131">Cell cycle</keyword>
<evidence type="ECO:0000256" key="3">
    <source>
        <dbReference type="ARBA" id="ARBA00007050"/>
    </source>
</evidence>
<evidence type="ECO:0000256" key="10">
    <source>
        <dbReference type="ARBA" id="ARBA00023306"/>
    </source>
</evidence>
<feature type="domain" description="DUF5595" evidence="15">
    <location>
        <begin position="270"/>
        <end position="333"/>
    </location>
</feature>
<keyword evidence="7" id="KW-0995">Kinetochore</keyword>
<feature type="domain" description="Kinetochore protein NDC80 loop region" evidence="16">
    <location>
        <begin position="424"/>
        <end position="642"/>
    </location>
</feature>
<feature type="compositionally biased region" description="Low complexity" evidence="13">
    <location>
        <begin position="10"/>
        <end position="21"/>
    </location>
</feature>
<feature type="compositionally biased region" description="Polar residues" evidence="13">
    <location>
        <begin position="86"/>
        <end position="105"/>
    </location>
</feature>
<dbReference type="GO" id="GO:0005634">
    <property type="term" value="C:nucleus"/>
    <property type="evidence" value="ECO:0007669"/>
    <property type="project" value="UniProtKB-SubCell"/>
</dbReference>
<dbReference type="InterPro" id="IPR005550">
    <property type="entry name" value="Kinetochore_Ndc80"/>
</dbReference>
<dbReference type="Proteomes" id="UP000310708">
    <property type="component" value="Unassembled WGS sequence"/>
</dbReference>
<keyword evidence="5" id="KW-0132">Cell division</keyword>
<feature type="compositionally biased region" description="Polar residues" evidence="13">
    <location>
        <begin position="35"/>
        <end position="62"/>
    </location>
</feature>
<protein>
    <submittedName>
        <fullName evidence="18">Uncharacterized protein</fullName>
    </submittedName>
</protein>
<dbReference type="InterPro" id="IPR055260">
    <property type="entry name" value="Ndc80_CH"/>
</dbReference>
<evidence type="ECO:0000256" key="5">
    <source>
        <dbReference type="ARBA" id="ARBA00022618"/>
    </source>
</evidence>
<evidence type="ECO:0000256" key="9">
    <source>
        <dbReference type="ARBA" id="ARBA00023242"/>
    </source>
</evidence>
<evidence type="ECO:0000313" key="18">
    <source>
        <dbReference type="EMBL" id="TIC63146.1"/>
    </source>
</evidence>
<dbReference type="InterPro" id="IPR040967">
    <property type="entry name" value="DUF5595"/>
</dbReference>
<dbReference type="Pfam" id="PF18077">
    <property type="entry name" value="DUF5595"/>
    <property type="match status" value="1"/>
</dbReference>
<dbReference type="InterPro" id="IPR057091">
    <property type="entry name" value="NDC80_loop"/>
</dbReference>
<dbReference type="GO" id="GO:0051301">
    <property type="term" value="P:cell division"/>
    <property type="evidence" value="ECO:0007669"/>
    <property type="project" value="UniProtKB-KW"/>
</dbReference>
<evidence type="ECO:0000256" key="2">
    <source>
        <dbReference type="ARBA" id="ARBA00004629"/>
    </source>
</evidence>
<evidence type="ECO:0000313" key="19">
    <source>
        <dbReference type="Proteomes" id="UP000310685"/>
    </source>
</evidence>
<keyword evidence="9" id="KW-0539">Nucleus</keyword>
<evidence type="ECO:0000256" key="1">
    <source>
        <dbReference type="ARBA" id="ARBA00004123"/>
    </source>
</evidence>
<feature type="compositionally biased region" description="Gly residues" evidence="13">
    <location>
        <begin position="770"/>
        <end position="781"/>
    </location>
</feature>
<evidence type="ECO:0000256" key="8">
    <source>
        <dbReference type="ARBA" id="ARBA00023054"/>
    </source>
</evidence>
<evidence type="ECO:0000259" key="14">
    <source>
        <dbReference type="Pfam" id="PF03801"/>
    </source>
</evidence>
<name>A0A4T0TDF6_9BASI</name>
<evidence type="ECO:0000256" key="11">
    <source>
        <dbReference type="ARBA" id="ARBA00023328"/>
    </source>
</evidence>
<dbReference type="GO" id="GO:0031262">
    <property type="term" value="C:Ndc80 complex"/>
    <property type="evidence" value="ECO:0007669"/>
    <property type="project" value="InterPro"/>
</dbReference>
<evidence type="ECO:0000256" key="12">
    <source>
        <dbReference type="SAM" id="Coils"/>
    </source>
</evidence>
<feature type="region of interest" description="Disordered" evidence="13">
    <location>
        <begin position="940"/>
        <end position="960"/>
    </location>
</feature>
<evidence type="ECO:0000313" key="17">
    <source>
        <dbReference type="EMBL" id="TIB76068.1"/>
    </source>
</evidence>
<feature type="domain" description="Kinetochore protein Ndc80 CH" evidence="14">
    <location>
        <begin position="87"/>
        <end position="243"/>
    </location>
</feature>
<keyword evidence="8 12" id="KW-0175">Coiled coil</keyword>
<dbReference type="PANTHER" id="PTHR10643">
    <property type="entry name" value="KINETOCHORE PROTEIN NDC80"/>
    <property type="match status" value="1"/>
</dbReference>
<feature type="coiled-coil region" evidence="12">
    <location>
        <begin position="300"/>
        <end position="438"/>
    </location>
</feature>
<dbReference type="EMBL" id="SPRC01000052">
    <property type="protein sequence ID" value="TIB76068.1"/>
    <property type="molecule type" value="Genomic_DNA"/>
</dbReference>
<feature type="coiled-coil region" evidence="12">
    <location>
        <begin position="522"/>
        <end position="595"/>
    </location>
</feature>
<organism evidence="18 20">
    <name type="scientific">Wallemia mellicola</name>
    <dbReference type="NCBI Taxonomy" id="1708541"/>
    <lineage>
        <taxon>Eukaryota</taxon>
        <taxon>Fungi</taxon>
        <taxon>Dikarya</taxon>
        <taxon>Basidiomycota</taxon>
        <taxon>Wallemiomycotina</taxon>
        <taxon>Wallemiomycetes</taxon>
        <taxon>Wallemiales</taxon>
        <taxon>Wallemiaceae</taxon>
        <taxon>Wallemia</taxon>
    </lineage>
</organism>
<evidence type="ECO:0000259" key="15">
    <source>
        <dbReference type="Pfam" id="PF18077"/>
    </source>
</evidence>
<dbReference type="Pfam" id="PF24487">
    <property type="entry name" value="NDC80_loop"/>
    <property type="match status" value="1"/>
</dbReference>
<evidence type="ECO:0000259" key="16">
    <source>
        <dbReference type="Pfam" id="PF24487"/>
    </source>
</evidence>
<accession>A0A4T0TDF6</accession>
<feature type="compositionally biased region" description="Polar residues" evidence="13">
    <location>
        <begin position="949"/>
        <end position="960"/>
    </location>
</feature>
<evidence type="ECO:0000256" key="13">
    <source>
        <dbReference type="SAM" id="MobiDB-lite"/>
    </source>
</evidence>
<sequence>MDSRRRTILSNQQQSQSSQESAIPYPPSALKQKSRYQLPSQRLSTLPRQSLAQSSSQDNFVPSASRADAGFYGRQSLAPRMPPPSVQRSSVYGRQSVVPSASHHQLASFLPPPRHLTRDPRPMRDRNYINELKELVHKHLLECAYPFQITAKTLTSPTTKDFQSMFRFLYTDILDPAFIWAKDFQGKPRKFEEEVMMILRDLRYPVADSISKTQLQAASAQHIWPGMLAMLAWLADMNKTMQNWYTPDYCDDPQLAHPSDLNPQDISNWHEKVSYEYASSTYVAFLQNEDEFPNENAELEEIYKRQDEEILKEVEDLEKENQVLRTELEKLEQSPSPLAEATEELQKMKSDKGKFKQLIQHFEEKKSKTETIITKMQSAVEALEKELNEQEIENEKVSKQVEAQNLTPEEIDRMKSTRVQLSDTLDKHRQQMERIKKSNWDLEILSTKAADSLENVVKVYMELCERIGIVPGPPPEKYLHVQFDLDYSRAAATPSEMFSSTDIKGAIKNALIGIRKDATDKHVEVENDNIILQEQVQRVEELVVESQEKVQEISAKLETMKAQTDDEKSRMQAEVSASNSEMREAEQLLHDAQANARKGVLALDQRYQSLMFQYDNLLSTTQNSQQELSQEVVSIVTEIINLKQYVQPQTLPITSSSEVGLAGGGGAEFGGVGGFAVGGLDGVDQISSARLAAGAGELAVVKDVGAGAGAPQTSSPNPIPVAAGAGVDEADVSCGEPNDSQRSFDGLAEAAGGDTGSDKVSNNEEVGSTDGTGGAGAGTGSGSGADHISFSSVLLVSGLGAGSGLLAFCVAGLLRSKLPPDVDWKALNGSLVSLDGAGISFKLVGISAKADPLENLLEVSEYPLSLRLILLVLLSKNELNEDVLFVVVENDNELVGCTGGAENEFVSSILPAGGGAFFSVAVAFGGGASQLVVPQSSNASPSLAPVVGPQSSSSSRFLLC</sequence>
<dbReference type="Gene3D" id="6.10.250.1950">
    <property type="match status" value="1"/>
</dbReference>
<keyword evidence="6" id="KW-0498">Mitosis</keyword>
<keyword evidence="4" id="KW-0158">Chromosome</keyword>
<dbReference type="Gene3D" id="1.10.418.30">
    <property type="entry name" value="Ncd80 complex, Ncd80 subunit"/>
    <property type="match status" value="1"/>
</dbReference>